<dbReference type="InterPro" id="IPR008753">
    <property type="entry name" value="Peptidase_M13_N"/>
</dbReference>
<name>A0A226DW94_FOLCA</name>
<keyword evidence="9" id="KW-0812">Transmembrane</keyword>
<dbReference type="AlphaFoldDB" id="A0A226DW94"/>
<comment type="subcellular location">
    <subcellularLocation>
        <location evidence="2">Cell membrane</location>
        <topology evidence="2">Single-pass type II membrane protein</topology>
    </subcellularLocation>
</comment>
<comment type="cofactor">
    <cofactor evidence="1">
        <name>Zn(2+)</name>
        <dbReference type="ChEBI" id="CHEBI:29105"/>
    </cofactor>
</comment>
<keyword evidence="13" id="KW-1185">Reference proteome</keyword>
<evidence type="ECO:0000256" key="2">
    <source>
        <dbReference type="ARBA" id="ARBA00004401"/>
    </source>
</evidence>
<dbReference type="GO" id="GO:0004222">
    <property type="term" value="F:metalloendopeptidase activity"/>
    <property type="evidence" value="ECO:0007669"/>
    <property type="project" value="InterPro"/>
</dbReference>
<dbReference type="PANTHER" id="PTHR11733:SF167">
    <property type="entry name" value="FI17812P1-RELATED"/>
    <property type="match status" value="1"/>
</dbReference>
<gene>
    <name evidence="12" type="ORF">Fcan01_16388</name>
</gene>
<keyword evidence="7" id="KW-0862">Zinc</keyword>
<keyword evidence="9" id="KW-0472">Membrane</keyword>
<feature type="domain" description="Peptidase M13 N-terminal" evidence="11">
    <location>
        <begin position="215"/>
        <end position="286"/>
    </location>
</feature>
<evidence type="ECO:0000256" key="1">
    <source>
        <dbReference type="ARBA" id="ARBA00001947"/>
    </source>
</evidence>
<reference evidence="12 13" key="1">
    <citation type="submission" date="2015-12" db="EMBL/GenBank/DDBJ databases">
        <title>The genome of Folsomia candida.</title>
        <authorList>
            <person name="Faddeeva A."/>
            <person name="Derks M.F."/>
            <person name="Anvar Y."/>
            <person name="Smit S."/>
            <person name="Van Straalen N."/>
            <person name="Roelofs D."/>
        </authorList>
    </citation>
    <scope>NUCLEOTIDE SEQUENCE [LARGE SCALE GENOMIC DNA]</scope>
    <source>
        <strain evidence="12 13">VU population</strain>
        <tissue evidence="12">Whole body</tissue>
    </source>
</reference>
<evidence type="ECO:0000256" key="6">
    <source>
        <dbReference type="ARBA" id="ARBA00022801"/>
    </source>
</evidence>
<dbReference type="Pfam" id="PF01431">
    <property type="entry name" value="Peptidase_M13"/>
    <property type="match status" value="1"/>
</dbReference>
<dbReference type="Proteomes" id="UP000198287">
    <property type="component" value="Unassembled WGS sequence"/>
</dbReference>
<evidence type="ECO:0000259" key="11">
    <source>
        <dbReference type="Pfam" id="PF05649"/>
    </source>
</evidence>
<dbReference type="InterPro" id="IPR000718">
    <property type="entry name" value="Peptidase_M13"/>
</dbReference>
<dbReference type="GO" id="GO:0016485">
    <property type="term" value="P:protein processing"/>
    <property type="evidence" value="ECO:0007669"/>
    <property type="project" value="TreeGrafter"/>
</dbReference>
<dbReference type="PANTHER" id="PTHR11733">
    <property type="entry name" value="ZINC METALLOPROTEASE FAMILY M13 NEPRILYSIN-RELATED"/>
    <property type="match status" value="1"/>
</dbReference>
<sequence length="710" mass="80350">MSDPPVLPHRNESPQLNIAQIRQVPEFGQSVITGHRHHITIPPPPPPPTPEMKGGRQTSSCVCLTGVAALFMIIALLLVVIILLLIRCGWNPQRVLDGNVSLTASVTTKHVEIYDTQTTTAMSHLPRTTTGVIDFTENHDQNESTYQTEMEIGTSSMLPSSSSTTTTTEITITIEAETQDYQPHTHHENNHEECVTPTCRAIEMLKSSLDESFHPCEDFYQFACGGWIRQVKDQLQKENATATSFLNEIDKENTKFVQKLIERIQHSESGATGKVARFYTSCTSHPNLKAVVDTFSPSRDTGLNSAISEVLAHFLLQQRLPFLSEELKRLLLLSGNETGYNAEMCTYLTRLHFPEVVAKLYVQNYFEHSLEEGVLNLANKVWKTFNSQVSYHTDWITDLRSTVTLKKNLDQLVIYVGYMGHILDDTLVNNRYEELTISTNSSDFISNWKQLAVLYEERKNFMELELDLNTPLANAFYYPDVDKVFIPAGIVQMPEFHPDFPDVLKFAKLGATIGHELGHALHFYVNGVTSEYNDRLYEVFPSVVSQKCRDNYEEICACVADQYETYEVQLPAGYENETLTVNGTLTSEENVADNIGLQVAFTSFLQNEADKLWEPLEGLEMFSREQIFFIAHAQESCEAYASPDVTVVRMKKGLEKDSHSPGQIRVLGSLSNSPDFSKAWECPVGSKYNPDRRCKFFPRILIKFVLQMHH</sequence>
<dbReference type="GO" id="GO:0005886">
    <property type="term" value="C:plasma membrane"/>
    <property type="evidence" value="ECO:0007669"/>
    <property type="project" value="UniProtKB-SubCell"/>
</dbReference>
<dbReference type="EMBL" id="LNIX01000011">
    <property type="protein sequence ID" value="OXA49084.1"/>
    <property type="molecule type" value="Genomic_DNA"/>
</dbReference>
<dbReference type="CDD" id="cd08662">
    <property type="entry name" value="M13"/>
    <property type="match status" value="1"/>
</dbReference>
<evidence type="ECO:0000313" key="12">
    <source>
        <dbReference type="EMBL" id="OXA49084.1"/>
    </source>
</evidence>
<dbReference type="PROSITE" id="PS51885">
    <property type="entry name" value="NEPRILYSIN"/>
    <property type="match status" value="1"/>
</dbReference>
<evidence type="ECO:0000256" key="3">
    <source>
        <dbReference type="ARBA" id="ARBA00007357"/>
    </source>
</evidence>
<dbReference type="OrthoDB" id="6475849at2759"/>
<comment type="similarity">
    <text evidence="3">Belongs to the peptidase M13 family.</text>
</comment>
<organism evidence="12 13">
    <name type="scientific">Folsomia candida</name>
    <name type="common">Springtail</name>
    <dbReference type="NCBI Taxonomy" id="158441"/>
    <lineage>
        <taxon>Eukaryota</taxon>
        <taxon>Metazoa</taxon>
        <taxon>Ecdysozoa</taxon>
        <taxon>Arthropoda</taxon>
        <taxon>Hexapoda</taxon>
        <taxon>Collembola</taxon>
        <taxon>Entomobryomorpha</taxon>
        <taxon>Isotomoidea</taxon>
        <taxon>Isotomidae</taxon>
        <taxon>Proisotominae</taxon>
        <taxon>Folsomia</taxon>
    </lineage>
</organism>
<evidence type="ECO:0000259" key="10">
    <source>
        <dbReference type="Pfam" id="PF01431"/>
    </source>
</evidence>
<dbReference type="SUPFAM" id="SSF55486">
    <property type="entry name" value="Metalloproteases ('zincins'), catalytic domain"/>
    <property type="match status" value="1"/>
</dbReference>
<dbReference type="InterPro" id="IPR042089">
    <property type="entry name" value="Peptidase_M13_dom_2"/>
</dbReference>
<comment type="caution">
    <text evidence="12">The sequence shown here is derived from an EMBL/GenBank/DDBJ whole genome shotgun (WGS) entry which is preliminary data.</text>
</comment>
<keyword evidence="4" id="KW-0645">Protease</keyword>
<evidence type="ECO:0000256" key="5">
    <source>
        <dbReference type="ARBA" id="ARBA00022723"/>
    </source>
</evidence>
<keyword evidence="5" id="KW-0479">Metal-binding</keyword>
<proteinExistence type="inferred from homology"/>
<keyword evidence="9" id="KW-1133">Transmembrane helix</keyword>
<dbReference type="PRINTS" id="PR00786">
    <property type="entry name" value="NEPRILYSIN"/>
</dbReference>
<protein>
    <submittedName>
        <fullName evidence="12">Neprilysin-11</fullName>
    </submittedName>
</protein>
<feature type="domain" description="Peptidase M13 C-terminal" evidence="10">
    <location>
        <begin position="474"/>
        <end position="695"/>
    </location>
</feature>
<feature type="transmembrane region" description="Helical" evidence="9">
    <location>
        <begin position="61"/>
        <end position="86"/>
    </location>
</feature>
<keyword evidence="8" id="KW-0482">Metalloprotease</keyword>
<evidence type="ECO:0000256" key="4">
    <source>
        <dbReference type="ARBA" id="ARBA00022670"/>
    </source>
</evidence>
<dbReference type="Gene3D" id="3.40.390.10">
    <property type="entry name" value="Collagenase (Catalytic Domain)"/>
    <property type="match status" value="2"/>
</dbReference>
<dbReference type="Gene3D" id="1.10.1380.10">
    <property type="entry name" value="Neutral endopeptidase , domain2"/>
    <property type="match status" value="2"/>
</dbReference>
<dbReference type="Pfam" id="PF05649">
    <property type="entry name" value="Peptidase_M13_N"/>
    <property type="match status" value="1"/>
</dbReference>
<accession>A0A226DW94</accession>
<dbReference type="GO" id="GO:0046872">
    <property type="term" value="F:metal ion binding"/>
    <property type="evidence" value="ECO:0007669"/>
    <property type="project" value="UniProtKB-KW"/>
</dbReference>
<keyword evidence="6" id="KW-0378">Hydrolase</keyword>
<evidence type="ECO:0000256" key="7">
    <source>
        <dbReference type="ARBA" id="ARBA00022833"/>
    </source>
</evidence>
<evidence type="ECO:0000313" key="13">
    <source>
        <dbReference type="Proteomes" id="UP000198287"/>
    </source>
</evidence>
<evidence type="ECO:0000256" key="8">
    <source>
        <dbReference type="ARBA" id="ARBA00023049"/>
    </source>
</evidence>
<evidence type="ECO:0000256" key="9">
    <source>
        <dbReference type="SAM" id="Phobius"/>
    </source>
</evidence>
<dbReference type="InterPro" id="IPR024079">
    <property type="entry name" value="MetalloPept_cat_dom_sf"/>
</dbReference>
<dbReference type="InterPro" id="IPR018497">
    <property type="entry name" value="Peptidase_M13_C"/>
</dbReference>